<protein>
    <submittedName>
        <fullName evidence="1">Uncharacterized protein</fullName>
    </submittedName>
</protein>
<proteinExistence type="predicted"/>
<reference evidence="1 2" key="1">
    <citation type="submission" date="2023-10" db="EMBL/GenBank/DDBJ databases">
        <title>Genomes of two closely related lineages of the louse Polyplax serrata with different host specificities.</title>
        <authorList>
            <person name="Martinu J."/>
            <person name="Tarabai H."/>
            <person name="Stefka J."/>
            <person name="Hypsa V."/>
        </authorList>
    </citation>
    <scope>NUCLEOTIDE SEQUENCE [LARGE SCALE GENOMIC DNA]</scope>
    <source>
        <strain evidence="1">HR10_N</strain>
    </source>
</reference>
<dbReference type="EMBL" id="JAWJWE010000001">
    <property type="protein sequence ID" value="KAK6644265.1"/>
    <property type="molecule type" value="Genomic_DNA"/>
</dbReference>
<evidence type="ECO:0000313" key="2">
    <source>
        <dbReference type="Proteomes" id="UP001372834"/>
    </source>
</evidence>
<evidence type="ECO:0000313" key="1">
    <source>
        <dbReference type="EMBL" id="KAK6644265.1"/>
    </source>
</evidence>
<comment type="caution">
    <text evidence="1">The sequence shown here is derived from an EMBL/GenBank/DDBJ whole genome shotgun (WGS) entry which is preliminary data.</text>
</comment>
<name>A0AAN8SCM9_POLSC</name>
<accession>A0AAN8SCM9</accession>
<dbReference type="Proteomes" id="UP001372834">
    <property type="component" value="Unassembled WGS sequence"/>
</dbReference>
<organism evidence="1 2">
    <name type="scientific">Polyplax serrata</name>
    <name type="common">Common mouse louse</name>
    <dbReference type="NCBI Taxonomy" id="468196"/>
    <lineage>
        <taxon>Eukaryota</taxon>
        <taxon>Metazoa</taxon>
        <taxon>Ecdysozoa</taxon>
        <taxon>Arthropoda</taxon>
        <taxon>Hexapoda</taxon>
        <taxon>Insecta</taxon>
        <taxon>Pterygota</taxon>
        <taxon>Neoptera</taxon>
        <taxon>Paraneoptera</taxon>
        <taxon>Psocodea</taxon>
        <taxon>Troctomorpha</taxon>
        <taxon>Phthiraptera</taxon>
        <taxon>Anoplura</taxon>
        <taxon>Polyplacidae</taxon>
        <taxon>Polyplax</taxon>
    </lineage>
</organism>
<dbReference type="AlphaFoldDB" id="A0AAN8SCM9"/>
<gene>
    <name evidence="1" type="ORF">RUM43_000532</name>
</gene>
<sequence length="92" mass="10674">MAAKDITTFYITELFRGLIRLRSSAVEFAGRLRNTNEHSPMSGRKKNKKKCKKIELSSSHFDLWQQFSPAKKLIARYLQNSRRTCSPLQDVV</sequence>